<keyword evidence="3" id="KW-1185">Reference proteome</keyword>
<sequence length="142" mass="15784">MASIPLLRLLLLLLPLPLRDHLWASHQHRPKPQVAGGAAGELHPIFLVPGASCSNLEARLTEAYRPSTAPHCGAMKGKGWFGLWENITELLAHDYAECFQEQMTLIYDPAVNEYRNLPGVETRVPSFGSVWSFGYKKATFSP</sequence>
<dbReference type="eggNOG" id="KOG2369">
    <property type="taxonomic scope" value="Eukaryota"/>
</dbReference>
<proteinExistence type="predicted"/>
<evidence type="ECO:0000256" key="1">
    <source>
        <dbReference type="SAM" id="SignalP"/>
    </source>
</evidence>
<accession>A0A0E0K1S1</accession>
<dbReference type="STRING" id="4537.A0A0E0K1S1"/>
<name>A0A0E0K1S1_ORYPU</name>
<feature type="signal peptide" evidence="1">
    <location>
        <begin position="1"/>
        <end position="24"/>
    </location>
</feature>
<evidence type="ECO:0008006" key="4">
    <source>
        <dbReference type="Google" id="ProtNLM"/>
    </source>
</evidence>
<reference evidence="2" key="2">
    <citation type="submission" date="2018-05" db="EMBL/GenBank/DDBJ databases">
        <title>OpunRS2 (Oryza punctata Reference Sequence Version 2).</title>
        <authorList>
            <person name="Zhang J."/>
            <person name="Kudrna D."/>
            <person name="Lee S."/>
            <person name="Talag J."/>
            <person name="Welchert J."/>
            <person name="Wing R.A."/>
        </authorList>
    </citation>
    <scope>NUCLEOTIDE SEQUENCE [LARGE SCALE GENOMIC DNA]</scope>
</reference>
<dbReference type="Gramene" id="OPUNC02G20250.1">
    <property type="protein sequence ID" value="OPUNC02G20250.1"/>
    <property type="gene ID" value="OPUNC02G20250"/>
</dbReference>
<dbReference type="HOGENOM" id="CLU_154868_0_0_1"/>
<protein>
    <recommendedName>
        <fullName evidence="4">Pectin acetylesterase</fullName>
    </recommendedName>
</protein>
<evidence type="ECO:0000313" key="3">
    <source>
        <dbReference type="Proteomes" id="UP000026962"/>
    </source>
</evidence>
<keyword evidence="1" id="KW-0732">Signal</keyword>
<dbReference type="Proteomes" id="UP000026962">
    <property type="component" value="Chromosome 2"/>
</dbReference>
<dbReference type="AlphaFoldDB" id="A0A0E0K1S1"/>
<evidence type="ECO:0000313" key="2">
    <source>
        <dbReference type="EnsemblPlants" id="OPUNC02G20250.1"/>
    </source>
</evidence>
<dbReference type="OMA" id="ERDWFRI"/>
<reference evidence="2" key="1">
    <citation type="submission" date="2015-04" db="UniProtKB">
        <authorList>
            <consortium name="EnsemblPlants"/>
        </authorList>
    </citation>
    <scope>IDENTIFICATION</scope>
</reference>
<feature type="chain" id="PRO_5002364728" description="Pectin acetylesterase" evidence="1">
    <location>
        <begin position="25"/>
        <end position="142"/>
    </location>
</feature>
<organism evidence="2">
    <name type="scientific">Oryza punctata</name>
    <name type="common">Red rice</name>
    <dbReference type="NCBI Taxonomy" id="4537"/>
    <lineage>
        <taxon>Eukaryota</taxon>
        <taxon>Viridiplantae</taxon>
        <taxon>Streptophyta</taxon>
        <taxon>Embryophyta</taxon>
        <taxon>Tracheophyta</taxon>
        <taxon>Spermatophyta</taxon>
        <taxon>Magnoliopsida</taxon>
        <taxon>Liliopsida</taxon>
        <taxon>Poales</taxon>
        <taxon>Poaceae</taxon>
        <taxon>BOP clade</taxon>
        <taxon>Oryzoideae</taxon>
        <taxon>Oryzeae</taxon>
        <taxon>Oryzinae</taxon>
        <taxon>Oryza</taxon>
    </lineage>
</organism>
<dbReference type="EnsemblPlants" id="OPUNC02G20250.1">
    <property type="protein sequence ID" value="OPUNC02G20250.1"/>
    <property type="gene ID" value="OPUNC02G20250"/>
</dbReference>